<organism evidence="1 2">
    <name type="scientific">Drechslerella stenobrocha 248</name>
    <dbReference type="NCBI Taxonomy" id="1043628"/>
    <lineage>
        <taxon>Eukaryota</taxon>
        <taxon>Fungi</taxon>
        <taxon>Dikarya</taxon>
        <taxon>Ascomycota</taxon>
        <taxon>Pezizomycotina</taxon>
        <taxon>Orbiliomycetes</taxon>
        <taxon>Orbiliales</taxon>
        <taxon>Orbiliaceae</taxon>
        <taxon>Drechslerella</taxon>
    </lineage>
</organism>
<dbReference type="PANTHER" id="PTHR30613:SF1">
    <property type="entry name" value="DUF1479 DOMAIN PROTEIN (AFU_ORTHOLOGUE AFUA_5G09280)"/>
    <property type="match status" value="1"/>
</dbReference>
<sequence>MVEGLVQQWPAWNEYGRYGDSSADSDARDAKKAVIDAYGAENLKKGWIRVCEQLKTITDEISAQGSKAIPVFKATDILQNGFSDDQRRQIKKHGCVVIQGVIPHADAEAAFTELNTFLQANKSKIRAWPDDSPSMYELFDSPMQNTIRSHPDHLKLQRLLNALWHDKTGETSPDPLIYYDGVRNRPPNQAFLGLGPHIDAGSLSRWADPSYRKVYDAIFSGRPEDHDAWDLGVRKDAVQDMFKAQAHSSVFRAFQGWTALTPARAREGSILLYPNVQATIAYLLLRPFFRAPESEADILDATKWTFDESGCFFPGTDKKESQFLSRTSHPHLQLEECLVHAPEVQPGDTLWWHSDLCHAVDPEHRGTQNSSVFFIAACPTTAMTSKYIKRQLADALAGRQPFDSRGKVNETLLKGYKGHEGIGEEARKAFGYYL</sequence>
<dbReference type="Gene3D" id="2.60.120.330">
    <property type="entry name" value="B-lactam Antibiotic, Isopenicillin N Synthase, Chain"/>
    <property type="match status" value="1"/>
</dbReference>
<reference evidence="1 2" key="1">
    <citation type="submission" date="2013-05" db="EMBL/GenBank/DDBJ databases">
        <title>Drechslerella stenobrocha genome reveals carnivorous origination and mechanical trapping mechanism of predatory fungi.</title>
        <authorList>
            <person name="Liu X."/>
            <person name="Zhang W."/>
            <person name="Liu K."/>
        </authorList>
    </citation>
    <scope>NUCLEOTIDE SEQUENCE [LARGE SCALE GENOMIC DNA]</scope>
    <source>
        <strain evidence="1 2">248</strain>
    </source>
</reference>
<name>W7I3G5_9PEZI</name>
<keyword evidence="2" id="KW-1185">Reference proteome</keyword>
<dbReference type="Pfam" id="PF07350">
    <property type="entry name" value="Gig2-like"/>
    <property type="match status" value="1"/>
</dbReference>
<dbReference type="EMBL" id="KI966415">
    <property type="protein sequence ID" value="EWC46728.1"/>
    <property type="molecule type" value="Genomic_DNA"/>
</dbReference>
<accession>W7I3G5</accession>
<dbReference type="InterPro" id="IPR027443">
    <property type="entry name" value="IPNS-like_sf"/>
</dbReference>
<proteinExistence type="predicted"/>
<dbReference type="InterPro" id="IPR010856">
    <property type="entry name" value="Gig2-like"/>
</dbReference>
<gene>
    <name evidence="1" type="ORF">DRE_03973</name>
</gene>
<dbReference type="SUPFAM" id="SSF51197">
    <property type="entry name" value="Clavaminate synthase-like"/>
    <property type="match status" value="1"/>
</dbReference>
<evidence type="ECO:0000313" key="1">
    <source>
        <dbReference type="EMBL" id="EWC46728.1"/>
    </source>
</evidence>
<dbReference type="AlphaFoldDB" id="W7I3G5"/>
<dbReference type="OrthoDB" id="8249012at2759"/>
<dbReference type="HOGENOM" id="CLU_011148_0_0_1"/>
<dbReference type="Proteomes" id="UP000024837">
    <property type="component" value="Unassembled WGS sequence"/>
</dbReference>
<evidence type="ECO:0000313" key="2">
    <source>
        <dbReference type="Proteomes" id="UP000024837"/>
    </source>
</evidence>
<evidence type="ECO:0008006" key="3">
    <source>
        <dbReference type="Google" id="ProtNLM"/>
    </source>
</evidence>
<dbReference type="PANTHER" id="PTHR30613">
    <property type="entry name" value="UNCHARACTERIZED PROTEIN YBIU-RELATED"/>
    <property type="match status" value="1"/>
</dbReference>
<protein>
    <recommendedName>
        <fullName evidence="3">DUF1479 domain protein</fullName>
    </recommendedName>
</protein>